<feature type="domain" description="Multidrug resistance protein MdtA-like barrel-sandwich hybrid" evidence="3">
    <location>
        <begin position="87"/>
        <end position="221"/>
    </location>
</feature>
<protein>
    <submittedName>
        <fullName evidence="5">Efflux RND transporter periplasmic adaptor subunit</fullName>
    </submittedName>
</protein>
<feature type="domain" description="YknX-like C-terminal permuted SH3-like" evidence="4">
    <location>
        <begin position="306"/>
        <end position="375"/>
    </location>
</feature>
<dbReference type="OrthoDB" id="9806939at2"/>
<dbReference type="GO" id="GO:1990281">
    <property type="term" value="C:efflux pump complex"/>
    <property type="evidence" value="ECO:0007669"/>
    <property type="project" value="TreeGrafter"/>
</dbReference>
<dbReference type="Gene3D" id="2.40.30.170">
    <property type="match status" value="1"/>
</dbReference>
<dbReference type="InterPro" id="IPR058637">
    <property type="entry name" value="YknX-like_C"/>
</dbReference>
<evidence type="ECO:0000259" key="4">
    <source>
        <dbReference type="Pfam" id="PF25989"/>
    </source>
</evidence>
<keyword evidence="6" id="KW-1185">Reference proteome</keyword>
<dbReference type="Pfam" id="PF25917">
    <property type="entry name" value="BSH_RND"/>
    <property type="match status" value="1"/>
</dbReference>
<dbReference type="Proteomes" id="UP000317839">
    <property type="component" value="Unassembled WGS sequence"/>
</dbReference>
<dbReference type="NCBIfam" id="TIGR01730">
    <property type="entry name" value="RND_mfp"/>
    <property type="match status" value="1"/>
</dbReference>
<dbReference type="Gene3D" id="2.40.50.100">
    <property type="match status" value="1"/>
</dbReference>
<evidence type="ECO:0000313" key="5">
    <source>
        <dbReference type="EMBL" id="TQV72219.1"/>
    </source>
</evidence>
<evidence type="ECO:0000256" key="1">
    <source>
        <dbReference type="ARBA" id="ARBA00009477"/>
    </source>
</evidence>
<dbReference type="InterPro" id="IPR058625">
    <property type="entry name" value="MdtA-like_BSH"/>
</dbReference>
<comment type="similarity">
    <text evidence="1">Belongs to the membrane fusion protein (MFP) (TC 8.A.1) family.</text>
</comment>
<dbReference type="AlphaFoldDB" id="A0A545T4Q7"/>
<dbReference type="SUPFAM" id="SSF111369">
    <property type="entry name" value="HlyD-like secretion proteins"/>
    <property type="match status" value="1"/>
</dbReference>
<evidence type="ECO:0000313" key="6">
    <source>
        <dbReference type="Proteomes" id="UP000317839"/>
    </source>
</evidence>
<evidence type="ECO:0000256" key="2">
    <source>
        <dbReference type="SAM" id="Coils"/>
    </source>
</evidence>
<dbReference type="InterPro" id="IPR006143">
    <property type="entry name" value="RND_pump_MFP"/>
</dbReference>
<evidence type="ECO:0000259" key="3">
    <source>
        <dbReference type="Pfam" id="PF25917"/>
    </source>
</evidence>
<organism evidence="5 6">
    <name type="scientific">Aliikangiella marina</name>
    <dbReference type="NCBI Taxonomy" id="1712262"/>
    <lineage>
        <taxon>Bacteria</taxon>
        <taxon>Pseudomonadati</taxon>
        <taxon>Pseudomonadota</taxon>
        <taxon>Gammaproteobacteria</taxon>
        <taxon>Oceanospirillales</taxon>
        <taxon>Pleioneaceae</taxon>
        <taxon>Aliikangiella</taxon>
    </lineage>
</organism>
<dbReference type="Gene3D" id="1.10.287.470">
    <property type="entry name" value="Helix hairpin bin"/>
    <property type="match status" value="1"/>
</dbReference>
<accession>A0A545T4Q7</accession>
<reference evidence="5 6" key="1">
    <citation type="submission" date="2019-06" db="EMBL/GenBank/DDBJ databases">
        <title>Draft genome of Aliikangiella marina GYP-15.</title>
        <authorList>
            <person name="Wang G."/>
        </authorList>
    </citation>
    <scope>NUCLEOTIDE SEQUENCE [LARGE SCALE GENOMIC DNA]</scope>
    <source>
        <strain evidence="5 6">GYP-15</strain>
    </source>
</reference>
<feature type="coiled-coil region" evidence="2">
    <location>
        <begin position="125"/>
        <end position="190"/>
    </location>
</feature>
<dbReference type="PANTHER" id="PTHR30469">
    <property type="entry name" value="MULTIDRUG RESISTANCE PROTEIN MDTA"/>
    <property type="match status" value="1"/>
</dbReference>
<sequence>MRKYRVFVLPLFRSSKTTNFGLFMILHKQTLYLKIIATSLMISFCIHAADSHAQGFPAPSVNVVDAKKTLIAPVAWVSGSVVSRNNSQIAAEVSGRLVSLAELGTRVKAGDVIAQIDDTTLKIQLTEDKASVQNAESRLNFLESEVKRKSTLAKRNLSAITDLDETISQRDVAKGELTAAKARLAKTEQNLDYSQLKAPFDGLVAQRLRNQGEYVNNGTAIIRLVETSHLEASVYAPLTAYRFLKQSTELQVDSPLGKGVAPIKSLVPVADNRSHLMEVRLDLSTFDWPVGLNVRVAVANGESKEVIAVPRDALVLRREGTSIFRVKQDNTAEQVSVSVGMASGELIEVIGDINPGDKIVVRGAERLKQGQAVQVKADNQTLISGKQ</sequence>
<dbReference type="EMBL" id="VIKR01000005">
    <property type="protein sequence ID" value="TQV72219.1"/>
    <property type="molecule type" value="Genomic_DNA"/>
</dbReference>
<dbReference type="Pfam" id="PF25989">
    <property type="entry name" value="YknX_C"/>
    <property type="match status" value="1"/>
</dbReference>
<comment type="caution">
    <text evidence="5">The sequence shown here is derived from an EMBL/GenBank/DDBJ whole genome shotgun (WGS) entry which is preliminary data.</text>
</comment>
<dbReference type="PANTHER" id="PTHR30469:SF15">
    <property type="entry name" value="HLYD FAMILY OF SECRETION PROTEINS"/>
    <property type="match status" value="1"/>
</dbReference>
<dbReference type="Gene3D" id="2.40.420.20">
    <property type="match status" value="1"/>
</dbReference>
<gene>
    <name evidence="5" type="ORF">FLL45_18545</name>
</gene>
<proteinExistence type="inferred from homology"/>
<name>A0A545T4Q7_9GAMM</name>
<dbReference type="GO" id="GO:0015562">
    <property type="term" value="F:efflux transmembrane transporter activity"/>
    <property type="evidence" value="ECO:0007669"/>
    <property type="project" value="TreeGrafter"/>
</dbReference>
<keyword evidence="2" id="KW-0175">Coiled coil</keyword>